<dbReference type="RefSeq" id="WP_049642923.1">
    <property type="nucleotide sequence ID" value="NZ_LFTY01000002.1"/>
</dbReference>
<evidence type="ECO:0000256" key="1">
    <source>
        <dbReference type="SAM" id="Phobius"/>
    </source>
</evidence>
<proteinExistence type="predicted"/>
<keyword evidence="1" id="KW-0812">Transmembrane</keyword>
<feature type="transmembrane region" description="Helical" evidence="1">
    <location>
        <begin position="67"/>
        <end position="87"/>
    </location>
</feature>
<sequence>MQLAPLLEATPVIQVHMLSALAAILVGPFALYRRRRDRWHRRLGYGWTGAMLLAATSALFIPSAGLALLGPFGPIHALVLLVYAGLWQAIRAIRAGRVTEHRAAMSSLYWRGIGIAGLFTLMPGRIVNRMVLPEWPEAGWGLIGLGLCALFLVPRLATARQRRAQQALKVKQETGLFRGQEIR</sequence>
<dbReference type="STRING" id="1675527.AIOL_002110"/>
<accession>A0A0J9E334</accession>
<feature type="transmembrane region" description="Helical" evidence="1">
    <location>
        <begin position="12"/>
        <end position="31"/>
    </location>
</feature>
<dbReference type="InterPro" id="IPR018750">
    <property type="entry name" value="DUF2306_membrane"/>
</dbReference>
<organism evidence="2 3">
    <name type="scientific">Candidatus Rhodobacter oscarellae</name>
    <dbReference type="NCBI Taxonomy" id="1675527"/>
    <lineage>
        <taxon>Bacteria</taxon>
        <taxon>Pseudomonadati</taxon>
        <taxon>Pseudomonadota</taxon>
        <taxon>Alphaproteobacteria</taxon>
        <taxon>Rhodobacterales</taxon>
        <taxon>Rhodobacter group</taxon>
        <taxon>Rhodobacter</taxon>
    </lineage>
</organism>
<keyword evidence="1" id="KW-0472">Membrane</keyword>
<comment type="caution">
    <text evidence="2">The sequence shown here is derived from an EMBL/GenBank/DDBJ whole genome shotgun (WGS) entry which is preliminary data.</text>
</comment>
<dbReference type="OrthoDB" id="9815686at2"/>
<evidence type="ECO:0000313" key="2">
    <source>
        <dbReference type="EMBL" id="KMW57150.1"/>
    </source>
</evidence>
<dbReference type="EMBL" id="LFTY01000002">
    <property type="protein sequence ID" value="KMW57150.1"/>
    <property type="molecule type" value="Genomic_DNA"/>
</dbReference>
<keyword evidence="1" id="KW-1133">Transmembrane helix</keyword>
<dbReference type="Proteomes" id="UP000037178">
    <property type="component" value="Unassembled WGS sequence"/>
</dbReference>
<keyword evidence="3" id="KW-1185">Reference proteome</keyword>
<evidence type="ECO:0000313" key="3">
    <source>
        <dbReference type="Proteomes" id="UP000037178"/>
    </source>
</evidence>
<feature type="transmembrane region" description="Helical" evidence="1">
    <location>
        <begin position="43"/>
        <end position="61"/>
    </location>
</feature>
<protein>
    <submittedName>
        <fullName evidence="2">Putative membrane protein</fullName>
    </submittedName>
</protein>
<dbReference type="PATRIC" id="fig|1675527.3.peg.2225"/>
<gene>
    <name evidence="2" type="ORF">AIOL_002110</name>
</gene>
<reference evidence="2 3" key="1">
    <citation type="submission" date="2015-06" db="EMBL/GenBank/DDBJ databases">
        <title>Draft genome sequence of an Alphaproteobacteria species associated to the Mediterranean sponge Oscarella lobularis.</title>
        <authorList>
            <person name="Jourda C."/>
            <person name="Santini S."/>
            <person name="Claverie J.-M."/>
        </authorList>
    </citation>
    <scope>NUCLEOTIDE SEQUENCE [LARGE SCALE GENOMIC DNA]</scope>
    <source>
        <strain evidence="2">IGS</strain>
    </source>
</reference>
<feature type="transmembrane region" description="Helical" evidence="1">
    <location>
        <begin position="108"/>
        <end position="126"/>
    </location>
</feature>
<dbReference type="AlphaFoldDB" id="A0A0J9E334"/>
<dbReference type="Pfam" id="PF10067">
    <property type="entry name" value="DUF2306"/>
    <property type="match status" value="1"/>
</dbReference>
<name>A0A0J9E334_9RHOB</name>
<feature type="transmembrane region" description="Helical" evidence="1">
    <location>
        <begin position="138"/>
        <end position="157"/>
    </location>
</feature>